<comment type="caution">
    <text evidence="1">The sequence shown here is derived from an EMBL/GenBank/DDBJ whole genome shotgun (WGS) entry which is preliminary data.</text>
</comment>
<evidence type="ECO:0000313" key="2">
    <source>
        <dbReference type="Proteomes" id="UP001195769"/>
    </source>
</evidence>
<dbReference type="RefSeq" id="XP_041234346.1">
    <property type="nucleotide sequence ID" value="XM_041374111.1"/>
</dbReference>
<sequence length="176" mass="19478">MQQCSTQDSRIISPAQTIQALSPSSSMPFGRGDTVLITHESGKLLSPAAILGYLIVQVKAIIQPITEAPHINQPFLYVKFFNFSHSSFATINDICFITPAPVTNMFSVQRHVQSNQDLSGDIVPLSSVCQVIELIPKFSQAVPPSMNCNNSWQLARKFYANNFADKDTFHAILSYQ</sequence>
<dbReference type="EMBL" id="JABBWK010000001">
    <property type="protein sequence ID" value="KAG1908771.1"/>
    <property type="molecule type" value="Genomic_DNA"/>
</dbReference>
<dbReference type="Proteomes" id="UP001195769">
    <property type="component" value="Unassembled WGS sequence"/>
</dbReference>
<keyword evidence="2" id="KW-1185">Reference proteome</keyword>
<name>A0AAD4HUR5_9AGAM</name>
<gene>
    <name evidence="1" type="ORF">F5891DRAFT_937599</name>
</gene>
<dbReference type="GeneID" id="64668409"/>
<organism evidence="1 2">
    <name type="scientific">Suillus fuscotomentosus</name>
    <dbReference type="NCBI Taxonomy" id="1912939"/>
    <lineage>
        <taxon>Eukaryota</taxon>
        <taxon>Fungi</taxon>
        <taxon>Dikarya</taxon>
        <taxon>Basidiomycota</taxon>
        <taxon>Agaricomycotina</taxon>
        <taxon>Agaricomycetes</taxon>
        <taxon>Agaricomycetidae</taxon>
        <taxon>Boletales</taxon>
        <taxon>Suillineae</taxon>
        <taxon>Suillaceae</taxon>
        <taxon>Suillus</taxon>
    </lineage>
</organism>
<dbReference type="AlphaFoldDB" id="A0AAD4HUR5"/>
<accession>A0AAD4HUR5</accession>
<proteinExistence type="predicted"/>
<evidence type="ECO:0000313" key="1">
    <source>
        <dbReference type="EMBL" id="KAG1908771.1"/>
    </source>
</evidence>
<protein>
    <submittedName>
        <fullName evidence="1">Uncharacterized protein</fullName>
    </submittedName>
</protein>
<reference evidence="1" key="1">
    <citation type="journal article" date="2020" name="New Phytol.">
        <title>Comparative genomics reveals dynamic genome evolution in host specialist ectomycorrhizal fungi.</title>
        <authorList>
            <person name="Lofgren L.A."/>
            <person name="Nguyen N.H."/>
            <person name="Vilgalys R."/>
            <person name="Ruytinx J."/>
            <person name="Liao H.L."/>
            <person name="Branco S."/>
            <person name="Kuo A."/>
            <person name="LaButti K."/>
            <person name="Lipzen A."/>
            <person name="Andreopoulos W."/>
            <person name="Pangilinan J."/>
            <person name="Riley R."/>
            <person name="Hundley H."/>
            <person name="Na H."/>
            <person name="Barry K."/>
            <person name="Grigoriev I.V."/>
            <person name="Stajich J.E."/>
            <person name="Kennedy P.G."/>
        </authorList>
    </citation>
    <scope>NUCLEOTIDE SEQUENCE</scope>
    <source>
        <strain evidence="1">FC203</strain>
    </source>
</reference>